<dbReference type="Proteomes" id="UP001497644">
    <property type="component" value="Chromosome 11"/>
</dbReference>
<dbReference type="AlphaFoldDB" id="A0AAV2N7Z8"/>
<accession>A0AAV2N7Z8</accession>
<reference evidence="1" key="1">
    <citation type="submission" date="2024-04" db="EMBL/GenBank/DDBJ databases">
        <authorList>
            <consortium name="Molecular Ecology Group"/>
        </authorList>
    </citation>
    <scope>NUCLEOTIDE SEQUENCE</scope>
</reference>
<evidence type="ECO:0000313" key="1">
    <source>
        <dbReference type="EMBL" id="CAL1675929.1"/>
    </source>
</evidence>
<gene>
    <name evidence="1" type="ORF">LPLAT_LOCUS2214</name>
</gene>
<sequence>MDICLQKESRFTISTKVLVGKIIVGETSDGVLCEANRSLGIGYLKTVTIKDSQRVFGKGEKRKSKLRLTKLNTRDGLRGSTQGCRVGRQRRGVVSSGYGVIANESIKVLVCVCVYRESVREVYTALVNLARQKERPDKQRLSDEPRAI</sequence>
<evidence type="ECO:0000313" key="2">
    <source>
        <dbReference type="Proteomes" id="UP001497644"/>
    </source>
</evidence>
<protein>
    <submittedName>
        <fullName evidence="1">Uncharacterized protein</fullName>
    </submittedName>
</protein>
<organism evidence="1 2">
    <name type="scientific">Lasius platythorax</name>
    <dbReference type="NCBI Taxonomy" id="488582"/>
    <lineage>
        <taxon>Eukaryota</taxon>
        <taxon>Metazoa</taxon>
        <taxon>Ecdysozoa</taxon>
        <taxon>Arthropoda</taxon>
        <taxon>Hexapoda</taxon>
        <taxon>Insecta</taxon>
        <taxon>Pterygota</taxon>
        <taxon>Neoptera</taxon>
        <taxon>Endopterygota</taxon>
        <taxon>Hymenoptera</taxon>
        <taxon>Apocrita</taxon>
        <taxon>Aculeata</taxon>
        <taxon>Formicoidea</taxon>
        <taxon>Formicidae</taxon>
        <taxon>Formicinae</taxon>
        <taxon>Lasius</taxon>
        <taxon>Lasius</taxon>
    </lineage>
</organism>
<keyword evidence="2" id="KW-1185">Reference proteome</keyword>
<dbReference type="EMBL" id="OZ034834">
    <property type="protein sequence ID" value="CAL1675929.1"/>
    <property type="molecule type" value="Genomic_DNA"/>
</dbReference>
<name>A0AAV2N7Z8_9HYME</name>
<proteinExistence type="predicted"/>